<dbReference type="Proteomes" id="UP001335737">
    <property type="component" value="Unassembled WGS sequence"/>
</dbReference>
<comment type="caution">
    <text evidence="1">The sequence shown here is derived from an EMBL/GenBank/DDBJ whole genome shotgun (WGS) entry which is preliminary data.</text>
</comment>
<sequence>MKKRYILSAVGTAGAISATASYFLKNKTNRDKLKQKVNRVTTKFKMNADKPNASTFDSAGAPDQTETMDEAQLENAKMVSEGSQFGVHYYNNVKEKENNY</sequence>
<protein>
    <recommendedName>
        <fullName evidence="3">YtxH domain-containing protein</fullName>
    </recommendedName>
</protein>
<evidence type="ECO:0008006" key="3">
    <source>
        <dbReference type="Google" id="ProtNLM"/>
    </source>
</evidence>
<evidence type="ECO:0000313" key="1">
    <source>
        <dbReference type="EMBL" id="MEC5422825.1"/>
    </source>
</evidence>
<reference evidence="1 2" key="1">
    <citation type="journal article" date="2024" name="Int. J. Syst. Evol. Microbiol.">
        <title>Virgibacillus tibetensis sp. nov., isolated from salt lake on the Tibetan Plateau of China.</title>
        <authorList>
            <person name="Phurbu D."/>
            <person name="Liu Z.-X."/>
            <person name="Wang R."/>
            <person name="Zheng Y.-Y."/>
            <person name="Liu H.-C."/>
            <person name="Zhou Y.-G."/>
            <person name="Yu Y.-J."/>
            <person name="Li A.-H."/>
        </authorList>
    </citation>
    <scope>NUCLEOTIDE SEQUENCE [LARGE SCALE GENOMIC DNA]</scope>
    <source>
        <strain evidence="1 2">C22-A2</strain>
    </source>
</reference>
<proteinExistence type="predicted"/>
<gene>
    <name evidence="1" type="ORF">QGM71_04845</name>
</gene>
<accession>A0ABU6KCD5</accession>
<dbReference type="EMBL" id="JARZFX010000001">
    <property type="protein sequence ID" value="MEC5422825.1"/>
    <property type="molecule type" value="Genomic_DNA"/>
</dbReference>
<evidence type="ECO:0000313" key="2">
    <source>
        <dbReference type="Proteomes" id="UP001335737"/>
    </source>
</evidence>
<dbReference type="RefSeq" id="WP_327606372.1">
    <property type="nucleotide sequence ID" value="NZ_JARZFX010000001.1"/>
</dbReference>
<organism evidence="1 2">
    <name type="scientific">Virgibacillus tibetensis</name>
    <dbReference type="NCBI Taxonomy" id="3042313"/>
    <lineage>
        <taxon>Bacteria</taxon>
        <taxon>Bacillati</taxon>
        <taxon>Bacillota</taxon>
        <taxon>Bacilli</taxon>
        <taxon>Bacillales</taxon>
        <taxon>Bacillaceae</taxon>
        <taxon>Virgibacillus</taxon>
    </lineage>
</organism>
<name>A0ABU6KCD5_9BACI</name>
<keyword evidence="2" id="KW-1185">Reference proteome</keyword>